<dbReference type="InterPro" id="IPR020845">
    <property type="entry name" value="AMP-binding_CS"/>
</dbReference>
<dbReference type="InterPro" id="IPR000873">
    <property type="entry name" value="AMP-dep_synth/lig_dom"/>
</dbReference>
<reference evidence="9" key="1">
    <citation type="submission" date="2025-08" db="UniProtKB">
        <authorList>
            <consortium name="RefSeq"/>
        </authorList>
    </citation>
    <scope>IDENTIFICATION</scope>
    <source>
        <tissue evidence="9">Testes</tissue>
    </source>
</reference>
<comment type="catalytic activity">
    <reaction evidence="3">
        <text>a very long-chain fatty acid + ATP + CoA = a very long-chain fatty acyl-CoA + AMP + diphosphate</text>
        <dbReference type="Rhea" id="RHEA:54536"/>
        <dbReference type="ChEBI" id="CHEBI:30616"/>
        <dbReference type="ChEBI" id="CHEBI:33019"/>
        <dbReference type="ChEBI" id="CHEBI:57287"/>
        <dbReference type="ChEBI" id="CHEBI:58950"/>
        <dbReference type="ChEBI" id="CHEBI:138261"/>
        <dbReference type="ChEBI" id="CHEBI:456215"/>
    </reaction>
    <physiologicalReaction direction="left-to-right" evidence="3">
        <dbReference type="Rhea" id="RHEA:54537"/>
    </physiologicalReaction>
</comment>
<name>A0ABM0LV94_SACKO</name>
<evidence type="ECO:0000256" key="2">
    <source>
        <dbReference type="ARBA" id="ARBA00022598"/>
    </source>
</evidence>
<dbReference type="InterPro" id="IPR045851">
    <property type="entry name" value="AMP-bd_C_sf"/>
</dbReference>
<gene>
    <name evidence="9" type="primary">LOC100372558</name>
</gene>
<keyword evidence="2" id="KW-0436">Ligase</keyword>
<dbReference type="GeneID" id="100372558"/>
<organism evidence="8 9">
    <name type="scientific">Saccoglossus kowalevskii</name>
    <name type="common">Acorn worm</name>
    <dbReference type="NCBI Taxonomy" id="10224"/>
    <lineage>
        <taxon>Eukaryota</taxon>
        <taxon>Metazoa</taxon>
        <taxon>Hemichordata</taxon>
        <taxon>Enteropneusta</taxon>
        <taxon>Harrimaniidae</taxon>
        <taxon>Saccoglossus</taxon>
    </lineage>
</organism>
<accession>A0ABM0LV94</accession>
<evidence type="ECO:0000313" key="9">
    <source>
        <dbReference type="RefSeq" id="XP_006811685.1"/>
    </source>
</evidence>
<dbReference type="Pfam" id="PF13193">
    <property type="entry name" value="AMP-binding_C"/>
    <property type="match status" value="1"/>
</dbReference>
<comment type="similarity">
    <text evidence="1">Belongs to the ATP-dependent AMP-binding enzyme family.</text>
</comment>
<sequence length="635" mass="71971">MFELLITILLGLLAVFCIAVLTYPFLFRDLPEVLLGLRIYISVFLRQKQDFTIVDDILQIAHSRQFSAKPCILYQSESYSYADFDYLSNQFANFVRRHSGLKCGDTVALFMYNEPAFLWTWLGFAKLGISCAFLNYNIRSKSLQHCLDVSNAKVLVVGKDEYSVSVICVALTERELRDAILEIDSVDVKLWMKGTPSTDQTSEGVHWIDSDVSKASFDAIPRYLRRVKRKDVCLYIYTSGTTGLPKPAKISYERLTLIVHVLDSFYITHKDVVYTPLPLYHSSAFLITFSGIVTRGATLALSKKFSATHYWQDCRKFDATVIVYIGETCRYLLAKPQNLDETNHKLRMAIGNGLRPDIWTEFKNRFNIPVIGEFYGATEGNVFFRNMDGRVGAVGRMSPLLKLLRKFDIIEFDYESSLPVRGPDGRCVRVPLGEQGLLITRIDKLAVFDGYAGEKSNTQKKILENVFVQGDRYFNSGDIMVLDSGYYLYFRDCIGDTFRWKGENVATTEVAQVLGEYPAIKEANVYGVEVQGNVDGKAGMAAITIKDGAQMDPSDLFSHVTSYLPMYACPKFIRIMEEIEVTGTYKHTKLQLVKDGFDPASIKQPMLFMNFDKKTYVDLDSCVRTAMGSIWVPCD</sequence>
<dbReference type="PANTHER" id="PTHR43107">
    <property type="entry name" value="LONG-CHAIN FATTY ACID TRANSPORT PROTEIN"/>
    <property type="match status" value="1"/>
</dbReference>
<evidence type="ECO:0000256" key="1">
    <source>
        <dbReference type="ARBA" id="ARBA00006432"/>
    </source>
</evidence>
<evidence type="ECO:0000256" key="4">
    <source>
        <dbReference type="ARBA" id="ARBA00041297"/>
    </source>
</evidence>
<evidence type="ECO:0000259" key="7">
    <source>
        <dbReference type="Pfam" id="PF13193"/>
    </source>
</evidence>
<dbReference type="RefSeq" id="XP_006811685.1">
    <property type="nucleotide sequence ID" value="XM_006811622.1"/>
</dbReference>
<dbReference type="InterPro" id="IPR025110">
    <property type="entry name" value="AMP-bd_C"/>
</dbReference>
<feature type="domain" description="AMP-dependent synthetase/ligase" evidence="6">
    <location>
        <begin position="63"/>
        <end position="398"/>
    </location>
</feature>
<dbReference type="InterPro" id="IPR042099">
    <property type="entry name" value="ANL_N_sf"/>
</dbReference>
<comment type="catalytic activity">
    <reaction evidence="5">
        <text>tetracosanoate + ATP + CoA = tetracosanoyl-CoA + AMP + diphosphate</text>
        <dbReference type="Rhea" id="RHEA:33639"/>
        <dbReference type="ChEBI" id="CHEBI:30616"/>
        <dbReference type="ChEBI" id="CHEBI:31014"/>
        <dbReference type="ChEBI" id="CHEBI:33019"/>
        <dbReference type="ChEBI" id="CHEBI:57287"/>
        <dbReference type="ChEBI" id="CHEBI:65052"/>
        <dbReference type="ChEBI" id="CHEBI:456215"/>
    </reaction>
    <physiologicalReaction direction="left-to-right" evidence="5">
        <dbReference type="Rhea" id="RHEA:33640"/>
    </physiologicalReaction>
</comment>
<keyword evidence="8" id="KW-1185">Reference proteome</keyword>
<dbReference type="Gene3D" id="3.40.50.12780">
    <property type="entry name" value="N-terminal domain of ligase-like"/>
    <property type="match status" value="1"/>
</dbReference>
<evidence type="ECO:0000256" key="3">
    <source>
        <dbReference type="ARBA" id="ARBA00036527"/>
    </source>
</evidence>
<evidence type="ECO:0000313" key="8">
    <source>
        <dbReference type="Proteomes" id="UP000694865"/>
    </source>
</evidence>
<evidence type="ECO:0000256" key="5">
    <source>
        <dbReference type="ARBA" id="ARBA00048666"/>
    </source>
</evidence>
<feature type="domain" description="AMP-binding enzyme C-terminal" evidence="7">
    <location>
        <begin position="509"/>
        <end position="585"/>
    </location>
</feature>
<proteinExistence type="inferred from homology"/>
<dbReference type="Pfam" id="PF00501">
    <property type="entry name" value="AMP-binding"/>
    <property type="match status" value="1"/>
</dbReference>
<dbReference type="SUPFAM" id="SSF56801">
    <property type="entry name" value="Acetyl-CoA synthetase-like"/>
    <property type="match status" value="1"/>
</dbReference>
<evidence type="ECO:0000259" key="6">
    <source>
        <dbReference type="Pfam" id="PF00501"/>
    </source>
</evidence>
<dbReference type="PROSITE" id="PS00455">
    <property type="entry name" value="AMP_BINDING"/>
    <property type="match status" value="1"/>
</dbReference>
<dbReference type="Gene3D" id="3.30.300.30">
    <property type="match status" value="1"/>
</dbReference>
<dbReference type="Proteomes" id="UP000694865">
    <property type="component" value="Unplaced"/>
</dbReference>
<protein>
    <recommendedName>
        <fullName evidence="4">Long-chain-fatty-acid--CoA ligase</fullName>
    </recommendedName>
</protein>
<dbReference type="PANTHER" id="PTHR43107:SF22">
    <property type="entry name" value="VERY LONG-CHAIN ACYL-COA SYNTHETASE"/>
    <property type="match status" value="1"/>
</dbReference>